<dbReference type="Pfam" id="PF11625">
    <property type="entry name" value="DUF3253"/>
    <property type="match status" value="1"/>
</dbReference>
<organism evidence="2 3">
    <name type="scientific">Rhodothalassium salexigens DSM 2132</name>
    <dbReference type="NCBI Taxonomy" id="1188247"/>
    <lineage>
        <taxon>Bacteria</taxon>
        <taxon>Pseudomonadati</taxon>
        <taxon>Pseudomonadota</taxon>
        <taxon>Alphaproteobacteria</taxon>
        <taxon>Rhodothalassiales</taxon>
        <taxon>Rhodothalassiaceae</taxon>
        <taxon>Rhodothalassium</taxon>
    </lineage>
</organism>
<name>A0A4R2PQ26_RHOSA</name>
<keyword evidence="3" id="KW-1185">Reference proteome</keyword>
<feature type="region of interest" description="Disordered" evidence="1">
    <location>
        <begin position="74"/>
        <end position="102"/>
    </location>
</feature>
<dbReference type="SUPFAM" id="SSF46785">
    <property type="entry name" value="Winged helix' DNA-binding domain"/>
    <property type="match status" value="1"/>
</dbReference>
<dbReference type="EMBL" id="SLXO01000002">
    <property type="protein sequence ID" value="TCP37860.1"/>
    <property type="molecule type" value="Genomic_DNA"/>
</dbReference>
<reference evidence="2 3" key="1">
    <citation type="submission" date="2019-03" db="EMBL/GenBank/DDBJ databases">
        <title>Genomic Encyclopedia of Type Strains, Phase IV (KMG-IV): sequencing the most valuable type-strain genomes for metagenomic binning, comparative biology and taxonomic classification.</title>
        <authorList>
            <person name="Goeker M."/>
        </authorList>
    </citation>
    <scope>NUCLEOTIDE SEQUENCE [LARGE SCALE GENOMIC DNA]</scope>
    <source>
        <strain evidence="2 3">DSM 2132</strain>
    </source>
</reference>
<accession>A0A4R2PQ26</accession>
<dbReference type="Gene3D" id="1.10.10.10">
    <property type="entry name" value="Winged helix-like DNA-binding domain superfamily/Winged helix DNA-binding domain"/>
    <property type="match status" value="1"/>
</dbReference>
<evidence type="ECO:0000313" key="3">
    <source>
        <dbReference type="Proteomes" id="UP000295399"/>
    </source>
</evidence>
<proteinExistence type="predicted"/>
<dbReference type="Proteomes" id="UP000295399">
    <property type="component" value="Unassembled WGS sequence"/>
</dbReference>
<protein>
    <submittedName>
        <fullName evidence="2">Uncharacterized protein DUF3253</fullName>
    </submittedName>
</protein>
<comment type="caution">
    <text evidence="2">The sequence shown here is derived from an EMBL/GenBank/DDBJ whole genome shotgun (WGS) entry which is preliminary data.</text>
</comment>
<evidence type="ECO:0000313" key="2">
    <source>
        <dbReference type="EMBL" id="TCP37860.1"/>
    </source>
</evidence>
<dbReference type="InterPro" id="IPR021660">
    <property type="entry name" value="DUF3253"/>
</dbReference>
<dbReference type="InterPro" id="IPR036390">
    <property type="entry name" value="WH_DNA-bd_sf"/>
</dbReference>
<gene>
    <name evidence="2" type="ORF">EV659_102268</name>
</gene>
<dbReference type="InterPro" id="IPR036388">
    <property type="entry name" value="WH-like_DNA-bd_sf"/>
</dbReference>
<dbReference type="InParanoid" id="A0A4R2PQ26"/>
<evidence type="ECO:0000256" key="1">
    <source>
        <dbReference type="SAM" id="MobiDB-lite"/>
    </source>
</evidence>
<dbReference type="AlphaFoldDB" id="A0A4R2PQ26"/>
<sequence>MLVRLVNERGPTRSICPSEAAKALGGDDWRPWLKPVRARAQVLAAAGRLRILRKGKAVADPASVKGVIRLSAPEEGAVERPAADATAPDHSTTHRGGAGDAG</sequence>
<dbReference type="OrthoDB" id="7631458at2"/>